<dbReference type="Pfam" id="PF00873">
    <property type="entry name" value="ACR_tran"/>
    <property type="match status" value="1"/>
</dbReference>
<dbReference type="GO" id="GO:0005886">
    <property type="term" value="C:plasma membrane"/>
    <property type="evidence" value="ECO:0007669"/>
    <property type="project" value="TreeGrafter"/>
</dbReference>
<reference evidence="2" key="1">
    <citation type="submission" date="2020-04" db="EMBL/GenBank/DDBJ databases">
        <authorList>
            <person name="Zhang T."/>
        </authorList>
    </citation>
    <scope>NUCLEOTIDE SEQUENCE</scope>
    <source>
        <strain evidence="2">HKST-UBA01</strain>
    </source>
</reference>
<comment type="caution">
    <text evidence="2">The sequence shown here is derived from an EMBL/GenBank/DDBJ whole genome shotgun (WGS) entry which is preliminary data.</text>
</comment>
<dbReference type="Gene3D" id="1.20.1640.10">
    <property type="entry name" value="Multidrug efflux transporter AcrB transmembrane domain"/>
    <property type="match status" value="1"/>
</dbReference>
<evidence type="ECO:0000313" key="3">
    <source>
        <dbReference type="Proteomes" id="UP000697710"/>
    </source>
</evidence>
<proteinExistence type="predicted"/>
<dbReference type="PANTHER" id="PTHR32063">
    <property type="match status" value="1"/>
</dbReference>
<feature type="transmembrane region" description="Helical" evidence="1">
    <location>
        <begin position="45"/>
        <end position="64"/>
    </location>
</feature>
<protein>
    <submittedName>
        <fullName evidence="2">Efflux RND transporter permease subunit</fullName>
    </submittedName>
</protein>
<feature type="non-terminal residue" evidence="2">
    <location>
        <position position="217"/>
    </location>
</feature>
<keyword evidence="1" id="KW-0812">Transmembrane</keyword>
<dbReference type="SUPFAM" id="SSF82866">
    <property type="entry name" value="Multidrug efflux transporter AcrB transmembrane domain"/>
    <property type="match status" value="1"/>
</dbReference>
<reference evidence="2" key="2">
    <citation type="journal article" date="2021" name="Microbiome">
        <title>Successional dynamics and alternative stable states in a saline activated sludge microbial community over 9 years.</title>
        <authorList>
            <person name="Wang Y."/>
            <person name="Ye J."/>
            <person name="Ju F."/>
            <person name="Liu L."/>
            <person name="Boyd J.A."/>
            <person name="Deng Y."/>
            <person name="Parks D.H."/>
            <person name="Jiang X."/>
            <person name="Yin X."/>
            <person name="Woodcroft B.J."/>
            <person name="Tyson G.W."/>
            <person name="Hugenholtz P."/>
            <person name="Polz M.F."/>
            <person name="Zhang T."/>
        </authorList>
    </citation>
    <scope>NUCLEOTIDE SEQUENCE</scope>
    <source>
        <strain evidence="2">HKST-UBA01</strain>
    </source>
</reference>
<feature type="non-terminal residue" evidence="2">
    <location>
        <position position="1"/>
    </location>
</feature>
<feature type="transmembrane region" description="Helical" evidence="1">
    <location>
        <begin position="142"/>
        <end position="162"/>
    </location>
</feature>
<keyword evidence="1" id="KW-1133">Transmembrane helix</keyword>
<accession>A0A956RRV6</accession>
<dbReference type="GO" id="GO:0042910">
    <property type="term" value="F:xenobiotic transmembrane transporter activity"/>
    <property type="evidence" value="ECO:0007669"/>
    <property type="project" value="TreeGrafter"/>
</dbReference>
<dbReference type="Gene3D" id="3.30.70.1440">
    <property type="entry name" value="Multidrug efflux transporter AcrB pore domain"/>
    <property type="match status" value="1"/>
</dbReference>
<name>A0A956RRV6_UNCEI</name>
<evidence type="ECO:0000313" key="2">
    <source>
        <dbReference type="EMBL" id="MCA9730375.1"/>
    </source>
</evidence>
<gene>
    <name evidence="2" type="ORF">KC729_22025</name>
</gene>
<dbReference type="InterPro" id="IPR001036">
    <property type="entry name" value="Acrflvin-R"/>
</dbReference>
<feature type="transmembrane region" description="Helical" evidence="1">
    <location>
        <begin position="71"/>
        <end position="91"/>
    </location>
</feature>
<sequence length="217" mass="23444">VGEDATLGELLVEVERRLADLPLPEGYTRYDGGASDALAKGRNTSMILIVLALFLVLVVMAVQYESLRNPLIILASVPFTIIGVAMAISYNELPLSMPLWLGVIMLSGIVVNNAIVLVEYIEIAREQGVAKLDAIIEAGRMRLRPILMTSITTVVGMLPLALGLGEGSELLEPLALTMVWGLSFSTLVSLIMVPALYRMLAWRDRPARTLDASADAP</sequence>
<dbReference type="PANTHER" id="PTHR32063:SF0">
    <property type="entry name" value="SWARMING MOTILITY PROTEIN SWRC"/>
    <property type="match status" value="1"/>
</dbReference>
<organism evidence="2 3">
    <name type="scientific">Eiseniibacteriota bacterium</name>
    <dbReference type="NCBI Taxonomy" id="2212470"/>
    <lineage>
        <taxon>Bacteria</taxon>
        <taxon>Candidatus Eiseniibacteriota</taxon>
    </lineage>
</organism>
<feature type="transmembrane region" description="Helical" evidence="1">
    <location>
        <begin position="97"/>
        <end position="121"/>
    </location>
</feature>
<dbReference type="AlphaFoldDB" id="A0A956RRV6"/>
<dbReference type="EMBL" id="JAGQHR010001146">
    <property type="protein sequence ID" value="MCA9730375.1"/>
    <property type="molecule type" value="Genomic_DNA"/>
</dbReference>
<evidence type="ECO:0000256" key="1">
    <source>
        <dbReference type="SAM" id="Phobius"/>
    </source>
</evidence>
<feature type="transmembrane region" description="Helical" evidence="1">
    <location>
        <begin position="174"/>
        <end position="197"/>
    </location>
</feature>
<dbReference type="Proteomes" id="UP000697710">
    <property type="component" value="Unassembled WGS sequence"/>
</dbReference>
<keyword evidence="1" id="KW-0472">Membrane</keyword>